<evidence type="ECO:0000256" key="4">
    <source>
        <dbReference type="ARBA" id="ARBA00022692"/>
    </source>
</evidence>
<evidence type="ECO:0000256" key="3">
    <source>
        <dbReference type="ARBA" id="ARBA00022448"/>
    </source>
</evidence>
<feature type="coiled-coil region" evidence="8">
    <location>
        <begin position="78"/>
        <end position="105"/>
    </location>
</feature>
<feature type="signal peptide" evidence="10">
    <location>
        <begin position="1"/>
        <end position="20"/>
    </location>
</feature>
<evidence type="ECO:0000256" key="8">
    <source>
        <dbReference type="HAMAP-Rule" id="MF_03113"/>
    </source>
</evidence>
<dbReference type="InterPro" id="IPR028945">
    <property type="entry name" value="Get1"/>
</dbReference>
<evidence type="ECO:0000313" key="12">
    <source>
        <dbReference type="Proteomes" id="UP001642720"/>
    </source>
</evidence>
<evidence type="ECO:0000256" key="6">
    <source>
        <dbReference type="ARBA" id="ARBA00022989"/>
    </source>
</evidence>
<accession>A0ABY2H042</accession>
<gene>
    <name evidence="8" type="primary">GET1</name>
    <name evidence="11" type="ORF">CCMA1212_006402</name>
</gene>
<comment type="similarity">
    <text evidence="2 8">Belongs to the WRB/GET1 family.</text>
</comment>
<feature type="chain" id="PRO_5047153708" evidence="10">
    <location>
        <begin position="21"/>
        <end position="213"/>
    </location>
</feature>
<evidence type="ECO:0000256" key="7">
    <source>
        <dbReference type="ARBA" id="ARBA00023136"/>
    </source>
</evidence>
<feature type="compositionally biased region" description="Basic and acidic residues" evidence="9">
    <location>
        <begin position="199"/>
        <end position="213"/>
    </location>
</feature>
<feature type="topological domain" description="Cytoplasmic" evidence="8">
    <location>
        <begin position="173"/>
        <end position="213"/>
    </location>
</feature>
<evidence type="ECO:0000256" key="2">
    <source>
        <dbReference type="ARBA" id="ARBA00010799"/>
    </source>
</evidence>
<keyword evidence="7 8" id="KW-0472">Membrane</keyword>
<evidence type="ECO:0000256" key="9">
    <source>
        <dbReference type="SAM" id="MobiDB-lite"/>
    </source>
</evidence>
<dbReference type="HAMAP" id="MF_03113">
    <property type="entry name" value="Get1"/>
    <property type="match status" value="1"/>
</dbReference>
<keyword evidence="10" id="KW-0732">Signal</keyword>
<name>A0ABY2H042_9HYPO</name>
<keyword evidence="12" id="KW-1185">Reference proteome</keyword>
<comment type="caution">
    <text evidence="8">Lacks conserved residue(s) required for the propagation of feature annotation.</text>
</comment>
<dbReference type="RefSeq" id="XP_073557672.1">
    <property type="nucleotide sequence ID" value="XM_073703625.1"/>
</dbReference>
<reference evidence="11 12" key="1">
    <citation type="submission" date="2018-01" db="EMBL/GenBank/DDBJ databases">
        <title>Genome characterization of the sugarcane-associated fungus Trichoderma ghanense CCMA-1212 and their application in lignocelulose bioconversion.</title>
        <authorList>
            <person name="Steindorff A.S."/>
            <person name="Mendes T.D."/>
            <person name="Vilela E.S.D."/>
            <person name="Rodrigues D.S."/>
            <person name="Formighieri E.F."/>
            <person name="Melo I.S."/>
            <person name="Favaro L.C.L."/>
        </authorList>
    </citation>
    <scope>NUCLEOTIDE SEQUENCE [LARGE SCALE GENOMIC DNA]</scope>
    <source>
        <strain evidence="11 12">CCMA-1212</strain>
    </source>
</reference>
<dbReference type="GeneID" id="300578075"/>
<feature type="topological domain" description="Lumenal" evidence="8">
    <location>
        <begin position="1"/>
        <end position="4"/>
    </location>
</feature>
<keyword evidence="5 8" id="KW-0256">Endoplasmic reticulum</keyword>
<keyword evidence="6 8" id="KW-1133">Transmembrane helix</keyword>
<keyword evidence="3 8" id="KW-0813">Transport</keyword>
<dbReference type="Gene3D" id="1.10.287.660">
    <property type="entry name" value="Helix hairpin bin"/>
    <property type="match status" value="1"/>
</dbReference>
<evidence type="ECO:0000313" key="11">
    <source>
        <dbReference type="EMBL" id="TFB01471.1"/>
    </source>
</evidence>
<sequence>MPSLMLIVFLVEATVSFINAVGAAKINDMLWTLINFLPVPTSKAAAEQRKLQAEYLAVRREMNATSSQDEFAKWAKLRRKHDKLLEQLETTKKSLESARSRFDSTLTALRLLITRAPQYIIPFWYATEPMFWLPYGWFPYYAEWIISFPRAPLGSVSIASWQLACTGIVTLLRDLLTGIFKLVLGAKQPEAPIPAPGAEKSKDTSTTEEKKTS</sequence>
<evidence type="ECO:0000256" key="10">
    <source>
        <dbReference type="SAM" id="SignalP"/>
    </source>
</evidence>
<keyword evidence="8" id="KW-0175">Coiled coil</keyword>
<dbReference type="PANTHER" id="PTHR42650">
    <property type="entry name" value="TAIL-ANCHORED PROTEIN INSERTION RECEPTOR WRB"/>
    <property type="match status" value="1"/>
</dbReference>
<dbReference type="EMBL" id="PPTA01000008">
    <property type="protein sequence ID" value="TFB01471.1"/>
    <property type="molecule type" value="Genomic_DNA"/>
</dbReference>
<comment type="caution">
    <text evidence="11">The sequence shown here is derived from an EMBL/GenBank/DDBJ whole genome shotgun (WGS) entry which is preliminary data.</text>
</comment>
<dbReference type="Pfam" id="PF04420">
    <property type="entry name" value="CHD5"/>
    <property type="match status" value="1"/>
</dbReference>
<evidence type="ECO:0000256" key="5">
    <source>
        <dbReference type="ARBA" id="ARBA00022824"/>
    </source>
</evidence>
<protein>
    <submittedName>
        <fullName evidence="11">Protein GET1</fullName>
    </submittedName>
</protein>
<dbReference type="InterPro" id="IPR029012">
    <property type="entry name" value="Helix_hairpin_bin_sf"/>
</dbReference>
<proteinExistence type="inferred from homology"/>
<evidence type="ECO:0000256" key="1">
    <source>
        <dbReference type="ARBA" id="ARBA00004477"/>
    </source>
</evidence>
<comment type="subcellular location">
    <subcellularLocation>
        <location evidence="1">Endoplasmic reticulum membrane</location>
        <topology evidence="1">Multi-pass membrane protein</topology>
    </subcellularLocation>
</comment>
<keyword evidence="4 8" id="KW-0812">Transmembrane</keyword>
<dbReference type="InterPro" id="IPR027538">
    <property type="entry name" value="Get1_fungi"/>
</dbReference>
<feature type="region of interest" description="Disordered" evidence="9">
    <location>
        <begin position="189"/>
        <end position="213"/>
    </location>
</feature>
<dbReference type="PANTHER" id="PTHR42650:SF1">
    <property type="entry name" value="GUIDED ENTRY OF TAIL-ANCHORED PROTEINS FACTOR 1"/>
    <property type="match status" value="1"/>
</dbReference>
<dbReference type="Proteomes" id="UP001642720">
    <property type="component" value="Unassembled WGS sequence"/>
</dbReference>
<organism evidence="11 12">
    <name type="scientific">Trichoderma ghanense</name>
    <dbReference type="NCBI Taxonomy" id="65468"/>
    <lineage>
        <taxon>Eukaryota</taxon>
        <taxon>Fungi</taxon>
        <taxon>Dikarya</taxon>
        <taxon>Ascomycota</taxon>
        <taxon>Pezizomycotina</taxon>
        <taxon>Sordariomycetes</taxon>
        <taxon>Hypocreomycetidae</taxon>
        <taxon>Hypocreales</taxon>
        <taxon>Hypocreaceae</taxon>
        <taxon>Trichoderma</taxon>
    </lineage>
</organism>